<feature type="transmembrane region" description="Helical" evidence="7">
    <location>
        <begin position="376"/>
        <end position="400"/>
    </location>
</feature>
<proteinExistence type="predicted"/>
<evidence type="ECO:0000259" key="8">
    <source>
        <dbReference type="Pfam" id="PF13632"/>
    </source>
</evidence>
<feature type="transmembrane region" description="Helical" evidence="7">
    <location>
        <begin position="75"/>
        <end position="93"/>
    </location>
</feature>
<reference evidence="9" key="2">
    <citation type="submission" date="2020-09" db="EMBL/GenBank/DDBJ databases">
        <authorList>
            <person name="Sun Q."/>
            <person name="Ohkuma M."/>
        </authorList>
    </citation>
    <scope>NUCLEOTIDE SEQUENCE</scope>
    <source>
        <strain evidence="9">JCM 4346</strain>
    </source>
</reference>
<dbReference type="EMBL" id="BMSX01000032">
    <property type="protein sequence ID" value="GGR56012.1"/>
    <property type="molecule type" value="Genomic_DNA"/>
</dbReference>
<dbReference type="SUPFAM" id="SSF53448">
    <property type="entry name" value="Nucleotide-diphospho-sugar transferases"/>
    <property type="match status" value="1"/>
</dbReference>
<dbReference type="GO" id="GO:0016757">
    <property type="term" value="F:glycosyltransferase activity"/>
    <property type="evidence" value="ECO:0007669"/>
    <property type="project" value="UniProtKB-KW"/>
</dbReference>
<feature type="transmembrane region" description="Helical" evidence="7">
    <location>
        <begin position="50"/>
        <end position="69"/>
    </location>
</feature>
<evidence type="ECO:0000313" key="10">
    <source>
        <dbReference type="Proteomes" id="UP000658320"/>
    </source>
</evidence>
<evidence type="ECO:0000256" key="1">
    <source>
        <dbReference type="ARBA" id="ARBA00004141"/>
    </source>
</evidence>
<keyword evidence="10" id="KW-1185">Reference proteome</keyword>
<feature type="transmembrane region" description="Helical" evidence="7">
    <location>
        <begin position="406"/>
        <end position="426"/>
    </location>
</feature>
<dbReference type="GO" id="GO:0016020">
    <property type="term" value="C:membrane"/>
    <property type="evidence" value="ECO:0007669"/>
    <property type="project" value="UniProtKB-SubCell"/>
</dbReference>
<dbReference type="Gene3D" id="3.90.550.10">
    <property type="entry name" value="Spore Coat Polysaccharide Biosynthesis Protein SpsA, Chain A"/>
    <property type="match status" value="1"/>
</dbReference>
<name>A0A918KZL8_9ACTN</name>
<organism evidence="9 10">
    <name type="scientific">Streptomyces aurantiogriseus</name>
    <dbReference type="NCBI Taxonomy" id="66870"/>
    <lineage>
        <taxon>Bacteria</taxon>
        <taxon>Bacillati</taxon>
        <taxon>Actinomycetota</taxon>
        <taxon>Actinomycetes</taxon>
        <taxon>Kitasatosporales</taxon>
        <taxon>Streptomycetaceae</taxon>
        <taxon>Streptomyces</taxon>
    </lineage>
</organism>
<accession>A0A918KZL8</accession>
<dbReference type="InterPro" id="IPR050321">
    <property type="entry name" value="Glycosyltr_2/OpgH_subfam"/>
</dbReference>
<dbReference type="InterPro" id="IPR029044">
    <property type="entry name" value="Nucleotide-diphossugar_trans"/>
</dbReference>
<reference evidence="9" key="1">
    <citation type="journal article" date="2014" name="Int. J. Syst. Evol. Microbiol.">
        <title>Complete genome sequence of Corynebacterium casei LMG S-19264T (=DSM 44701T), isolated from a smear-ripened cheese.</title>
        <authorList>
            <consortium name="US DOE Joint Genome Institute (JGI-PGF)"/>
            <person name="Walter F."/>
            <person name="Albersmeier A."/>
            <person name="Kalinowski J."/>
            <person name="Ruckert C."/>
        </authorList>
    </citation>
    <scope>NUCLEOTIDE SEQUENCE</scope>
    <source>
        <strain evidence="9">JCM 4346</strain>
    </source>
</reference>
<evidence type="ECO:0000313" key="9">
    <source>
        <dbReference type="EMBL" id="GGR56012.1"/>
    </source>
</evidence>
<evidence type="ECO:0000256" key="6">
    <source>
        <dbReference type="ARBA" id="ARBA00023136"/>
    </source>
</evidence>
<comment type="caution">
    <text evidence="9">The sequence shown here is derived from an EMBL/GenBank/DDBJ whole genome shotgun (WGS) entry which is preliminary data.</text>
</comment>
<keyword evidence="6 7" id="KW-0472">Membrane</keyword>
<feature type="transmembrane region" description="Helical" evidence="7">
    <location>
        <begin position="477"/>
        <end position="496"/>
    </location>
</feature>
<feature type="domain" description="Glycosyltransferase 2-like" evidence="8">
    <location>
        <begin position="207"/>
        <end position="402"/>
    </location>
</feature>
<keyword evidence="2" id="KW-0328">Glycosyltransferase</keyword>
<sequence length="555" mass="63009">MSLDSPDAMATEIRSTTAQRIVPRSGQTADCVLPEPPDDREKYSYVRRHLWVLTAASLISMSCLVFSQFKLVQSSPWLIVLLPCLGFTVLYYVTSMRVNAFTADFDLKAHRQLVHGWRPTVYPTVAVFLPVCGEPVDVLVNTWTHVRRLADRYPGRATPYVLDDSANPELAALAEKFGFVYGTRPNRGWFKKAGNLHYGLGISDEQYILILDADFAPRADLLEELLPYMERDPKIGIVQSPQYFRVLGRQTWIERGAGSVQELFYRAVQVSRQRHGGAICVGSCAVYRRTALEANGGTTLIEHSEDVHTGFDLRRLGWTLRYVPIPLATGNCPDNVNAFYHQQYRWCSGSMSLLGSKKFWDTKLRLTTRLCYISGFFYYLHTALFTFVAPLIPIVLLVAMPEKLKVEYLLLVLPSVIYTVLIFPWWHRCRYRLEAWAVRLMYGWAHLFAIWDIVRGRRQSWRPTGSASAGRSTNRRFWIGVWVWNGGTALVWVSAATWRALTLYPPDFSLVLACGVFYAAIVGRVLIPPRETAKARVPAAARRKLMEPAENLGGL</sequence>
<evidence type="ECO:0000256" key="3">
    <source>
        <dbReference type="ARBA" id="ARBA00022679"/>
    </source>
</evidence>
<dbReference type="CDD" id="cd06421">
    <property type="entry name" value="CESA_CelA_like"/>
    <property type="match status" value="1"/>
</dbReference>
<protein>
    <recommendedName>
        <fullName evidence="8">Glycosyltransferase 2-like domain-containing protein</fullName>
    </recommendedName>
</protein>
<dbReference type="PANTHER" id="PTHR43867:SF2">
    <property type="entry name" value="CELLULOSE SYNTHASE CATALYTIC SUBUNIT A [UDP-FORMING]"/>
    <property type="match status" value="1"/>
</dbReference>
<dbReference type="PANTHER" id="PTHR43867">
    <property type="entry name" value="CELLULOSE SYNTHASE CATALYTIC SUBUNIT A [UDP-FORMING]"/>
    <property type="match status" value="1"/>
</dbReference>
<comment type="subcellular location">
    <subcellularLocation>
        <location evidence="1">Membrane</location>
        <topology evidence="1">Multi-pass membrane protein</topology>
    </subcellularLocation>
</comment>
<gene>
    <name evidence="9" type="ORF">GCM10010251_86210</name>
</gene>
<keyword evidence="4 7" id="KW-0812">Transmembrane</keyword>
<evidence type="ECO:0000256" key="7">
    <source>
        <dbReference type="SAM" id="Phobius"/>
    </source>
</evidence>
<dbReference type="RefSeq" id="WP_373312269.1">
    <property type="nucleotide sequence ID" value="NZ_BMSX01000032.1"/>
</dbReference>
<dbReference type="Pfam" id="PF13632">
    <property type="entry name" value="Glyco_trans_2_3"/>
    <property type="match status" value="1"/>
</dbReference>
<evidence type="ECO:0000256" key="2">
    <source>
        <dbReference type="ARBA" id="ARBA00022676"/>
    </source>
</evidence>
<keyword evidence="5 7" id="KW-1133">Transmembrane helix</keyword>
<dbReference type="Proteomes" id="UP000658320">
    <property type="component" value="Unassembled WGS sequence"/>
</dbReference>
<dbReference type="InterPro" id="IPR001173">
    <property type="entry name" value="Glyco_trans_2-like"/>
</dbReference>
<keyword evidence="3" id="KW-0808">Transferase</keyword>
<feature type="transmembrane region" description="Helical" evidence="7">
    <location>
        <begin position="508"/>
        <end position="527"/>
    </location>
</feature>
<evidence type="ECO:0000256" key="4">
    <source>
        <dbReference type="ARBA" id="ARBA00022692"/>
    </source>
</evidence>
<evidence type="ECO:0000256" key="5">
    <source>
        <dbReference type="ARBA" id="ARBA00022989"/>
    </source>
</evidence>
<dbReference type="AlphaFoldDB" id="A0A918KZL8"/>